<dbReference type="Pfam" id="PF00378">
    <property type="entry name" value="ECH_1"/>
    <property type="match status" value="1"/>
</dbReference>
<evidence type="ECO:0000256" key="3">
    <source>
        <dbReference type="RuleBase" id="RU003707"/>
    </source>
</evidence>
<dbReference type="STRING" id="595528.A0A0D2X5C2"/>
<dbReference type="InterPro" id="IPR014748">
    <property type="entry name" value="Enoyl-CoA_hydra_C"/>
</dbReference>
<protein>
    <submittedName>
        <fullName evidence="5">Methylglutaconyl-CoA hydratase</fullName>
    </submittedName>
</protein>
<dbReference type="Proteomes" id="UP000008743">
    <property type="component" value="Unassembled WGS sequence"/>
</dbReference>
<evidence type="ECO:0000313" key="5">
    <source>
        <dbReference type="EMBL" id="KJE97554.1"/>
    </source>
</evidence>
<evidence type="ECO:0000256" key="2">
    <source>
        <dbReference type="ARBA" id="ARBA00023239"/>
    </source>
</evidence>
<dbReference type="FunFam" id="3.90.226.10:FF:000009">
    <property type="entry name" value="Carnitinyl-CoA dehydratase"/>
    <property type="match status" value="1"/>
</dbReference>
<dbReference type="InterPro" id="IPR001753">
    <property type="entry name" value="Enoyl-CoA_hydra/iso"/>
</dbReference>
<dbReference type="OMA" id="YEQAHAW"/>
<dbReference type="PROSITE" id="PS00166">
    <property type="entry name" value="ENOYL_COA_HYDRATASE"/>
    <property type="match status" value="1"/>
</dbReference>
<keyword evidence="2" id="KW-0456">Lyase</keyword>
<dbReference type="OrthoDB" id="410701at2759"/>
<organism evidence="5 6">
    <name type="scientific">Capsaspora owczarzaki (strain ATCC 30864)</name>
    <dbReference type="NCBI Taxonomy" id="595528"/>
    <lineage>
        <taxon>Eukaryota</taxon>
        <taxon>Filasterea</taxon>
        <taxon>Capsaspora</taxon>
    </lineage>
</organism>
<dbReference type="CDD" id="cd06558">
    <property type="entry name" value="crotonase-like"/>
    <property type="match status" value="1"/>
</dbReference>
<proteinExistence type="inferred from homology"/>
<dbReference type="AlphaFoldDB" id="A0A0D2X5C2"/>
<dbReference type="PANTHER" id="PTHR11941">
    <property type="entry name" value="ENOYL-COA HYDRATASE-RELATED"/>
    <property type="match status" value="1"/>
</dbReference>
<dbReference type="RefSeq" id="XP_004343251.1">
    <property type="nucleotide sequence ID" value="XM_004343201.2"/>
</dbReference>
<evidence type="ECO:0000256" key="1">
    <source>
        <dbReference type="ARBA" id="ARBA00005254"/>
    </source>
</evidence>
<keyword evidence="4" id="KW-0732">Signal</keyword>
<dbReference type="GO" id="GO:0016836">
    <property type="term" value="F:hydro-lyase activity"/>
    <property type="evidence" value="ECO:0007669"/>
    <property type="project" value="UniProtKB-ARBA"/>
</dbReference>
<accession>A0A0D2X5C2</accession>
<dbReference type="PhylomeDB" id="A0A0D2X5C2"/>
<dbReference type="FunFam" id="1.10.12.10:FF:000001">
    <property type="entry name" value="Probable enoyl-CoA hydratase, mitochondrial"/>
    <property type="match status" value="1"/>
</dbReference>
<evidence type="ECO:0000256" key="4">
    <source>
        <dbReference type="SAM" id="SignalP"/>
    </source>
</evidence>
<name>A0A0D2X5C2_CAPO3</name>
<dbReference type="PANTHER" id="PTHR11941:SF171">
    <property type="entry name" value="SD19268P"/>
    <property type="match status" value="1"/>
</dbReference>
<feature type="chain" id="PRO_5012113470" evidence="4">
    <location>
        <begin position="16"/>
        <end position="309"/>
    </location>
</feature>
<dbReference type="Gene3D" id="1.10.12.10">
    <property type="entry name" value="Lyase 2-enoyl-coa Hydratase, Chain A, domain 2"/>
    <property type="match status" value="1"/>
</dbReference>
<evidence type="ECO:0000313" key="6">
    <source>
        <dbReference type="Proteomes" id="UP000008743"/>
    </source>
</evidence>
<dbReference type="EMBL" id="KE346374">
    <property type="protein sequence ID" value="KJE97554.1"/>
    <property type="molecule type" value="Genomic_DNA"/>
</dbReference>
<reference evidence="6" key="1">
    <citation type="submission" date="2011-02" db="EMBL/GenBank/DDBJ databases">
        <title>The Genome Sequence of Capsaspora owczarzaki ATCC 30864.</title>
        <authorList>
            <person name="Russ C."/>
            <person name="Cuomo C."/>
            <person name="Burger G."/>
            <person name="Gray M.W."/>
            <person name="Holland P.W.H."/>
            <person name="King N."/>
            <person name="Lang F.B.F."/>
            <person name="Roger A.J."/>
            <person name="Ruiz-Trillo I."/>
            <person name="Young S.K."/>
            <person name="Zeng Q."/>
            <person name="Gargeya S."/>
            <person name="Alvarado L."/>
            <person name="Berlin A."/>
            <person name="Chapman S.B."/>
            <person name="Chen Z."/>
            <person name="Freedman E."/>
            <person name="Gellesch M."/>
            <person name="Goldberg J."/>
            <person name="Griggs A."/>
            <person name="Gujja S."/>
            <person name="Heilman E."/>
            <person name="Heiman D."/>
            <person name="Howarth C."/>
            <person name="Mehta T."/>
            <person name="Neiman D."/>
            <person name="Pearson M."/>
            <person name="Roberts A."/>
            <person name="Saif S."/>
            <person name="Shea T."/>
            <person name="Shenoy N."/>
            <person name="Sisk P."/>
            <person name="Stolte C."/>
            <person name="Sykes S."/>
            <person name="White J."/>
            <person name="Yandava C."/>
            <person name="Haas B."/>
            <person name="Nusbaum C."/>
            <person name="Birren B."/>
        </authorList>
    </citation>
    <scope>NUCLEOTIDE SEQUENCE</scope>
    <source>
        <strain evidence="6">ATCC 30864</strain>
    </source>
</reference>
<dbReference type="GO" id="GO:0006635">
    <property type="term" value="P:fatty acid beta-oxidation"/>
    <property type="evidence" value="ECO:0007669"/>
    <property type="project" value="TreeGrafter"/>
</dbReference>
<gene>
    <name evidence="5" type="ORF">CAOG_007392</name>
</gene>
<dbReference type="InParanoid" id="A0A0D2X5C2"/>
<dbReference type="GO" id="GO:0005739">
    <property type="term" value="C:mitochondrion"/>
    <property type="evidence" value="ECO:0007669"/>
    <property type="project" value="TreeGrafter"/>
</dbReference>
<feature type="signal peptide" evidence="4">
    <location>
        <begin position="1"/>
        <end position="15"/>
    </location>
</feature>
<sequence length="309" mass="32690">MSLWTRLLPVTLAAARQSPIVVPRAAAAIAQHQHAAAIASKRSMSSTTANPLIREDLTGADSGVAVLTLANPTSRNALSRALLARFQTELESLRNSKDIRVLVIRSGIDKVFCAGADLKERLSMTPEEVGAFVTSLRTTFSAIEELPIPTIAAIDGAALGGGLELALACDIRVAGETAKLGLPETKLAIIPGAGGTQRLPRVVGVARAKELIFTARVLDPATSEKYGLVQHAVQGVAYAKALEIAREILPKGPVAIKAAKVAVDNALEGDRAAGMILEQECYAKVIPTLDRLEGLLAFKEKREPKYKGH</sequence>
<dbReference type="InterPro" id="IPR029045">
    <property type="entry name" value="ClpP/crotonase-like_dom_sf"/>
</dbReference>
<comment type="similarity">
    <text evidence="1 3">Belongs to the enoyl-CoA hydratase/isomerase family.</text>
</comment>
<keyword evidence="6" id="KW-1185">Reference proteome</keyword>
<dbReference type="eggNOG" id="KOG1679">
    <property type="taxonomic scope" value="Eukaryota"/>
</dbReference>
<dbReference type="Gene3D" id="3.90.226.10">
    <property type="entry name" value="2-enoyl-CoA Hydratase, Chain A, domain 1"/>
    <property type="match status" value="1"/>
</dbReference>
<dbReference type="SUPFAM" id="SSF52096">
    <property type="entry name" value="ClpP/crotonase"/>
    <property type="match status" value="1"/>
</dbReference>
<dbReference type="InterPro" id="IPR018376">
    <property type="entry name" value="Enoyl-CoA_hyd/isom_CS"/>
</dbReference>